<organism evidence="1 2">
    <name type="scientific">Lentinus brumalis</name>
    <dbReference type="NCBI Taxonomy" id="2498619"/>
    <lineage>
        <taxon>Eukaryota</taxon>
        <taxon>Fungi</taxon>
        <taxon>Dikarya</taxon>
        <taxon>Basidiomycota</taxon>
        <taxon>Agaricomycotina</taxon>
        <taxon>Agaricomycetes</taxon>
        <taxon>Polyporales</taxon>
        <taxon>Polyporaceae</taxon>
        <taxon>Lentinus</taxon>
    </lineage>
</organism>
<protein>
    <submittedName>
        <fullName evidence="1">Uncharacterized protein</fullName>
    </submittedName>
</protein>
<dbReference type="Proteomes" id="UP000256964">
    <property type="component" value="Unassembled WGS sequence"/>
</dbReference>
<gene>
    <name evidence="1" type="ORF">OH76DRAFT_1479143</name>
</gene>
<name>A0A371DNH2_9APHY</name>
<proteinExistence type="predicted"/>
<accession>A0A371DNH2</accession>
<keyword evidence="2" id="KW-1185">Reference proteome</keyword>
<sequence length="305" mass="35278">MTLILPTELLLDIRDCFGEWDLRTHVCYYLSHPSIAAIYETAEDPDAFWALICWHCGIGSLPTERQMRWKDVALRSIISDGFCKHPQCGEALLESNRRRMLDVSQDVQPFQPLRIRDYEHESTPESHPIFSHIRFRRYGDLFRPQTVLKDAHLTYPSGTDAPKAKTVTDIWGTYNVEPPDDYPGLYLADHPLVQRSFATFAPVTSMLLLNLCGHTVRERLLTGTRAITVVDVLNAMHPELDHVLNMDEVREYVDLHVQCFPKDWDYRAAFRTLRTIRSCLNICPLERMEHQENTEFGPAFSFVQA</sequence>
<dbReference type="OrthoDB" id="2803395at2759"/>
<evidence type="ECO:0000313" key="1">
    <source>
        <dbReference type="EMBL" id="RDX54086.1"/>
    </source>
</evidence>
<dbReference type="AlphaFoldDB" id="A0A371DNH2"/>
<reference evidence="1 2" key="1">
    <citation type="journal article" date="2018" name="Biotechnol. Biofuels">
        <title>Integrative visual omics of the white-rot fungus Polyporus brumalis exposes the biotechnological potential of its oxidative enzymes for delignifying raw plant biomass.</title>
        <authorList>
            <person name="Miyauchi S."/>
            <person name="Rancon A."/>
            <person name="Drula E."/>
            <person name="Hage H."/>
            <person name="Chaduli D."/>
            <person name="Favel A."/>
            <person name="Grisel S."/>
            <person name="Henrissat B."/>
            <person name="Herpoel-Gimbert I."/>
            <person name="Ruiz-Duenas F.J."/>
            <person name="Chevret D."/>
            <person name="Hainaut M."/>
            <person name="Lin J."/>
            <person name="Wang M."/>
            <person name="Pangilinan J."/>
            <person name="Lipzen A."/>
            <person name="Lesage-Meessen L."/>
            <person name="Navarro D."/>
            <person name="Riley R."/>
            <person name="Grigoriev I.V."/>
            <person name="Zhou S."/>
            <person name="Raouche S."/>
            <person name="Rosso M.N."/>
        </authorList>
    </citation>
    <scope>NUCLEOTIDE SEQUENCE [LARGE SCALE GENOMIC DNA]</scope>
    <source>
        <strain evidence="1 2">BRFM 1820</strain>
    </source>
</reference>
<dbReference type="EMBL" id="KZ857385">
    <property type="protein sequence ID" value="RDX54086.1"/>
    <property type="molecule type" value="Genomic_DNA"/>
</dbReference>
<evidence type="ECO:0000313" key="2">
    <source>
        <dbReference type="Proteomes" id="UP000256964"/>
    </source>
</evidence>